<dbReference type="PROSITE" id="PS50928">
    <property type="entry name" value="ABC_TM1"/>
    <property type="match status" value="1"/>
</dbReference>
<keyword evidence="2 7" id="KW-0813">Transport</keyword>
<dbReference type="Proteomes" id="UP001208935">
    <property type="component" value="Unassembled WGS sequence"/>
</dbReference>
<evidence type="ECO:0000256" key="2">
    <source>
        <dbReference type="ARBA" id="ARBA00022448"/>
    </source>
</evidence>
<accession>A0ABT3KYE0</accession>
<proteinExistence type="inferred from homology"/>
<evidence type="ECO:0000313" key="10">
    <source>
        <dbReference type="Proteomes" id="UP001208935"/>
    </source>
</evidence>
<dbReference type="InterPro" id="IPR025966">
    <property type="entry name" value="OppC_N"/>
</dbReference>
<keyword evidence="5 7" id="KW-1133">Transmembrane helix</keyword>
<reference evidence="10" key="1">
    <citation type="submission" date="2023-07" db="EMBL/GenBank/DDBJ databases">
        <title>Verminephrobacter genomes.</title>
        <authorList>
            <person name="Lund M.B."/>
        </authorList>
    </citation>
    <scope>NUCLEOTIDE SEQUENCE [LARGE SCALE GENOMIC DNA]</scope>
    <source>
        <strain evidence="10">AtM5-05</strain>
    </source>
</reference>
<sequence>MSAGPRANPAAPGGGLVQALWRDFSRSHLAVVALAVLVLVVLGALAAPWISPQDPYDQAALNLADARLEPGSTGSGGYTHVLGTDADGRDLYSAIVYGTRLSLGIGLLAGLIALLLGTMLGLLAAFRGGWAESAIMRVVDLQLSFPPLMLALVLVASMGQGKLQVIVALVAAQYAYFARTVHGAASSEREREYIEAAAAIPLPPYTVAVGHLLPNVLPPLIVVGTVQIASSIVLEATLSFLGVGLPVTEPSLGTLIYRGFEYMQSGRTWISVYPGAALVILMLAINLVGDQLRDALNPRLKK</sequence>
<dbReference type="CDD" id="cd06261">
    <property type="entry name" value="TM_PBP2"/>
    <property type="match status" value="1"/>
</dbReference>
<dbReference type="InterPro" id="IPR050366">
    <property type="entry name" value="BP-dependent_transpt_permease"/>
</dbReference>
<feature type="domain" description="ABC transmembrane type-1" evidence="8">
    <location>
        <begin position="99"/>
        <end position="289"/>
    </location>
</feature>
<gene>
    <name evidence="9" type="ORF">D5039_20080</name>
</gene>
<dbReference type="EMBL" id="QZCW01000004">
    <property type="protein sequence ID" value="MCW5323356.1"/>
    <property type="molecule type" value="Genomic_DNA"/>
</dbReference>
<keyword evidence="3" id="KW-1003">Cell membrane</keyword>
<feature type="transmembrane region" description="Helical" evidence="7">
    <location>
        <begin position="268"/>
        <end position="289"/>
    </location>
</feature>
<evidence type="ECO:0000256" key="5">
    <source>
        <dbReference type="ARBA" id="ARBA00022989"/>
    </source>
</evidence>
<dbReference type="PANTHER" id="PTHR43386:SF26">
    <property type="entry name" value="ABC TRANSPORTER PERMEASE PROTEIN"/>
    <property type="match status" value="1"/>
</dbReference>
<evidence type="ECO:0000256" key="7">
    <source>
        <dbReference type="RuleBase" id="RU363032"/>
    </source>
</evidence>
<evidence type="ECO:0000256" key="4">
    <source>
        <dbReference type="ARBA" id="ARBA00022692"/>
    </source>
</evidence>
<keyword evidence="6 7" id="KW-0472">Membrane</keyword>
<dbReference type="GeneID" id="77320866"/>
<evidence type="ECO:0000256" key="1">
    <source>
        <dbReference type="ARBA" id="ARBA00004651"/>
    </source>
</evidence>
<dbReference type="InterPro" id="IPR035906">
    <property type="entry name" value="MetI-like_sf"/>
</dbReference>
<keyword evidence="4 7" id="KW-0812">Transmembrane</keyword>
<keyword evidence="10" id="KW-1185">Reference proteome</keyword>
<dbReference type="Gene3D" id="1.10.3720.10">
    <property type="entry name" value="MetI-like"/>
    <property type="match status" value="1"/>
</dbReference>
<evidence type="ECO:0000256" key="6">
    <source>
        <dbReference type="ARBA" id="ARBA00023136"/>
    </source>
</evidence>
<organism evidence="9 10">
    <name type="scientific">Verminephrobacter aporrectodeae subsp. tuberculatae</name>
    <dbReference type="NCBI Taxonomy" id="1110392"/>
    <lineage>
        <taxon>Bacteria</taxon>
        <taxon>Pseudomonadati</taxon>
        <taxon>Pseudomonadota</taxon>
        <taxon>Betaproteobacteria</taxon>
        <taxon>Burkholderiales</taxon>
        <taxon>Comamonadaceae</taxon>
        <taxon>Verminephrobacter</taxon>
    </lineage>
</organism>
<feature type="transmembrane region" description="Helical" evidence="7">
    <location>
        <begin position="101"/>
        <end position="126"/>
    </location>
</feature>
<comment type="caution">
    <text evidence="9">The sequence shown here is derived from an EMBL/GenBank/DDBJ whole genome shotgun (WGS) entry which is preliminary data.</text>
</comment>
<dbReference type="Pfam" id="PF12911">
    <property type="entry name" value="OppC_N"/>
    <property type="match status" value="1"/>
</dbReference>
<evidence type="ECO:0000259" key="8">
    <source>
        <dbReference type="PROSITE" id="PS50928"/>
    </source>
</evidence>
<feature type="transmembrane region" description="Helical" evidence="7">
    <location>
        <begin position="29"/>
        <end position="50"/>
    </location>
</feature>
<name>A0ABT3KYE0_9BURK</name>
<dbReference type="InterPro" id="IPR000515">
    <property type="entry name" value="MetI-like"/>
</dbReference>
<dbReference type="SUPFAM" id="SSF161098">
    <property type="entry name" value="MetI-like"/>
    <property type="match status" value="1"/>
</dbReference>
<evidence type="ECO:0000256" key="3">
    <source>
        <dbReference type="ARBA" id="ARBA00022475"/>
    </source>
</evidence>
<protein>
    <submittedName>
        <fullName evidence="9">ABC transporter permease</fullName>
    </submittedName>
</protein>
<evidence type="ECO:0000313" key="9">
    <source>
        <dbReference type="EMBL" id="MCW5323356.1"/>
    </source>
</evidence>
<dbReference type="RefSeq" id="WP_265257761.1">
    <property type="nucleotide sequence ID" value="NZ_QZCV01000002.1"/>
</dbReference>
<comment type="subcellular location">
    <subcellularLocation>
        <location evidence="1 7">Cell membrane</location>
        <topology evidence="1 7">Multi-pass membrane protein</topology>
    </subcellularLocation>
</comment>
<dbReference type="Pfam" id="PF00528">
    <property type="entry name" value="BPD_transp_1"/>
    <property type="match status" value="1"/>
</dbReference>
<dbReference type="PANTHER" id="PTHR43386">
    <property type="entry name" value="OLIGOPEPTIDE TRANSPORT SYSTEM PERMEASE PROTEIN APPC"/>
    <property type="match status" value="1"/>
</dbReference>
<comment type="similarity">
    <text evidence="7">Belongs to the binding-protein-dependent transport system permease family.</text>
</comment>